<protein>
    <submittedName>
        <fullName evidence="2">Putative N-acetyltransferase YedL</fullName>
    </submittedName>
</protein>
<feature type="chain" id="PRO_5007628519" evidence="1">
    <location>
        <begin position="21"/>
        <end position="251"/>
    </location>
</feature>
<keyword evidence="1" id="KW-0732">Signal</keyword>
<proteinExistence type="predicted"/>
<organism evidence="2 3">
    <name type="scientific">Bordetella holmesii CDC-H585-BH</name>
    <dbReference type="NCBI Taxonomy" id="1331206"/>
    <lineage>
        <taxon>Bacteria</taxon>
        <taxon>Pseudomonadati</taxon>
        <taxon>Pseudomonadota</taxon>
        <taxon>Betaproteobacteria</taxon>
        <taxon>Burkholderiales</taxon>
        <taxon>Alcaligenaceae</taxon>
        <taxon>Bordetella</taxon>
    </lineage>
</organism>
<reference evidence="2 3" key="1">
    <citation type="submission" date="2014-03" db="EMBL/GenBank/DDBJ databases">
        <title>Genome sequence of Bordetella holmseii.</title>
        <authorList>
            <person name="Harvill E."/>
            <person name="Goodfield L.L."/>
            <person name="Ivanov Y."/>
            <person name="Meyer J.A."/>
            <person name="Newth C."/>
            <person name="Cassiday P."/>
            <person name="Tondella M.L."/>
            <person name="Liao P."/>
            <person name="Zimmerman J."/>
            <person name="Meert K."/>
            <person name="Wessel D."/>
            <person name="Berger J."/>
            <person name="Dean J.M."/>
            <person name="Holubkov R."/>
            <person name="Burr J."/>
            <person name="Liu T."/>
            <person name="Brinkac L.M."/>
            <person name="Sanka R."/>
            <person name="Kim M."/>
            <person name="Losada L."/>
        </authorList>
    </citation>
    <scope>NUCLEOTIDE SEQUENCE [LARGE SCALE GENOMIC DNA]</scope>
    <source>
        <strain evidence="2 3">CDC-H585-BH</strain>
    </source>
</reference>
<evidence type="ECO:0000256" key="1">
    <source>
        <dbReference type="SAM" id="SignalP"/>
    </source>
</evidence>
<comment type="caution">
    <text evidence="2">The sequence shown here is derived from an EMBL/GenBank/DDBJ whole genome shotgun (WGS) entry which is preliminary data.</text>
</comment>
<dbReference type="RefSeq" id="WP_005014354.1">
    <property type="nucleotide sequence ID" value="NZ_JFZZ01000072.1"/>
</dbReference>
<dbReference type="GO" id="GO:0016740">
    <property type="term" value="F:transferase activity"/>
    <property type="evidence" value="ECO:0007669"/>
    <property type="project" value="UniProtKB-KW"/>
</dbReference>
<dbReference type="AlphaFoldDB" id="A0A158M3U8"/>
<keyword evidence="2" id="KW-0808">Transferase</keyword>
<dbReference type="GeneID" id="93119626"/>
<name>A0A158M3U8_9BORD</name>
<dbReference type="Proteomes" id="UP000026682">
    <property type="component" value="Unassembled WGS sequence"/>
</dbReference>
<feature type="signal peptide" evidence="1">
    <location>
        <begin position="1"/>
        <end position="20"/>
    </location>
</feature>
<accession>A0A158M3U8</accession>
<sequence length="251" mass="26580">MRFSRLLSLLTTVLPGAVLAGQQAAAADAGWTFSFSPYAWASGISGTSGQAPLPAADIKSSFGDIWDNLDIAIMGAFDARKGRYSIVGDLLYAKTSVTDHNGNGILRKNIDVTSETFSTMVGGGYSLLQGANGNLDVIAGARLWSVSTRLSIEGGYLDGRRKSGSATWVDAVGGVKGSYHLTDRTYLTGWALVGGGAAKLDWDLMGAVGYQASKHISVALGYRALGVDYRHDGFVYDVVQRGPMLGMTYQF</sequence>
<gene>
    <name evidence="2" type="ORF">L497_1560</name>
</gene>
<dbReference type="EMBL" id="JFZZ01000072">
    <property type="protein sequence ID" value="KAK90581.1"/>
    <property type="molecule type" value="Genomic_DNA"/>
</dbReference>
<dbReference type="PATRIC" id="fig|1331206.3.peg.2065"/>
<evidence type="ECO:0000313" key="2">
    <source>
        <dbReference type="EMBL" id="KAK90581.1"/>
    </source>
</evidence>
<evidence type="ECO:0000313" key="3">
    <source>
        <dbReference type="Proteomes" id="UP000026682"/>
    </source>
</evidence>
<dbReference type="STRING" id="35814.BBB42_11090"/>